<evidence type="ECO:0000256" key="4">
    <source>
        <dbReference type="ARBA" id="ARBA00022960"/>
    </source>
</evidence>
<reference evidence="8" key="1">
    <citation type="submission" date="2019-08" db="EMBL/GenBank/DDBJ databases">
        <authorList>
            <person name="Kucharzyk K."/>
            <person name="Murdoch R.W."/>
            <person name="Higgins S."/>
            <person name="Loffler F."/>
        </authorList>
    </citation>
    <scope>NUCLEOTIDE SEQUENCE</scope>
</reference>
<feature type="transmembrane region" description="Helical" evidence="7">
    <location>
        <begin position="35"/>
        <end position="57"/>
    </location>
</feature>
<dbReference type="InterPro" id="IPR007227">
    <property type="entry name" value="Cell_shape_determining_MreD"/>
</dbReference>
<evidence type="ECO:0000256" key="3">
    <source>
        <dbReference type="ARBA" id="ARBA00022692"/>
    </source>
</evidence>
<dbReference type="NCBIfam" id="TIGR03426">
    <property type="entry name" value="shape_MreD"/>
    <property type="match status" value="1"/>
</dbReference>
<feature type="transmembrane region" description="Helical" evidence="7">
    <location>
        <begin position="69"/>
        <end position="90"/>
    </location>
</feature>
<sequence length="163" mass="18581">MKKWVLILISLVLLILDNSLMPFLAIKGSYPSLLFIFIIAYSIINGKSEGVFIGVVAGLMQDVFFDNSFGINTLINMLLCLLAAIIGENIYREKKFIPVISIIFISILKVLSIFTIFKLAGRTINIQVGMFTALYNAVIMFLGYNFVLKLYDIEYKNRSWRFK</sequence>
<keyword evidence="4" id="KW-0133">Cell shape</keyword>
<dbReference type="GO" id="GO:0005886">
    <property type="term" value="C:plasma membrane"/>
    <property type="evidence" value="ECO:0007669"/>
    <property type="project" value="UniProtKB-SubCell"/>
</dbReference>
<dbReference type="PIRSF" id="PIRSF037497">
    <property type="entry name" value="MreD_Clostridium/Treponema_prd"/>
    <property type="match status" value="1"/>
</dbReference>
<comment type="caution">
    <text evidence="8">The sequence shown here is derived from an EMBL/GenBank/DDBJ whole genome shotgun (WGS) entry which is preliminary data.</text>
</comment>
<evidence type="ECO:0000256" key="2">
    <source>
        <dbReference type="ARBA" id="ARBA00022475"/>
    </source>
</evidence>
<accession>A0A644WYK1</accession>
<dbReference type="GO" id="GO:0008360">
    <property type="term" value="P:regulation of cell shape"/>
    <property type="evidence" value="ECO:0007669"/>
    <property type="project" value="UniProtKB-KW"/>
</dbReference>
<dbReference type="InterPro" id="IPR017225">
    <property type="entry name" value="Cell_shape_determin_MreD_prd"/>
</dbReference>
<keyword evidence="5 7" id="KW-1133">Transmembrane helix</keyword>
<keyword evidence="6 7" id="KW-0472">Membrane</keyword>
<dbReference type="EMBL" id="VSSQ01001502">
    <property type="protein sequence ID" value="MPM08889.1"/>
    <property type="molecule type" value="Genomic_DNA"/>
</dbReference>
<feature type="transmembrane region" description="Helical" evidence="7">
    <location>
        <begin position="96"/>
        <end position="116"/>
    </location>
</feature>
<evidence type="ECO:0000256" key="6">
    <source>
        <dbReference type="ARBA" id="ARBA00023136"/>
    </source>
</evidence>
<dbReference type="Pfam" id="PF04093">
    <property type="entry name" value="MreD"/>
    <property type="match status" value="1"/>
</dbReference>
<organism evidence="8">
    <name type="scientific">bioreactor metagenome</name>
    <dbReference type="NCBI Taxonomy" id="1076179"/>
    <lineage>
        <taxon>unclassified sequences</taxon>
        <taxon>metagenomes</taxon>
        <taxon>ecological metagenomes</taxon>
    </lineage>
</organism>
<comment type="subcellular location">
    <subcellularLocation>
        <location evidence="1">Cell membrane</location>
        <topology evidence="1">Multi-pass membrane protein</topology>
    </subcellularLocation>
</comment>
<evidence type="ECO:0000256" key="1">
    <source>
        <dbReference type="ARBA" id="ARBA00004651"/>
    </source>
</evidence>
<dbReference type="AlphaFoldDB" id="A0A644WYK1"/>
<evidence type="ECO:0000256" key="5">
    <source>
        <dbReference type="ARBA" id="ARBA00022989"/>
    </source>
</evidence>
<protein>
    <recommendedName>
        <fullName evidence="9">Rod shape-determining protein MreD</fullName>
    </recommendedName>
</protein>
<evidence type="ECO:0008006" key="9">
    <source>
        <dbReference type="Google" id="ProtNLM"/>
    </source>
</evidence>
<feature type="transmembrane region" description="Helical" evidence="7">
    <location>
        <begin position="128"/>
        <end position="147"/>
    </location>
</feature>
<keyword evidence="3 7" id="KW-0812">Transmembrane</keyword>
<gene>
    <name evidence="8" type="ORF">SDC9_55205</name>
</gene>
<evidence type="ECO:0000313" key="8">
    <source>
        <dbReference type="EMBL" id="MPM08889.1"/>
    </source>
</evidence>
<evidence type="ECO:0000256" key="7">
    <source>
        <dbReference type="SAM" id="Phobius"/>
    </source>
</evidence>
<proteinExistence type="predicted"/>
<name>A0A644WYK1_9ZZZZ</name>
<keyword evidence="2" id="KW-1003">Cell membrane</keyword>